<proteinExistence type="predicted"/>
<dbReference type="AlphaFoldDB" id="A0AAW1RCP8"/>
<protein>
    <recommendedName>
        <fullName evidence="2">FAD-binding domain-containing protein</fullName>
    </recommendedName>
</protein>
<dbReference type="PANTHER" id="PTHR42685:SF22">
    <property type="entry name" value="CONDITIONED MEDIUM FACTOR RECEPTOR 1"/>
    <property type="match status" value="1"/>
</dbReference>
<dbReference type="InterPro" id="IPR002938">
    <property type="entry name" value="FAD-bd"/>
</dbReference>
<dbReference type="SUPFAM" id="SSF51905">
    <property type="entry name" value="FAD/NAD(P)-binding domain"/>
    <property type="match status" value="1"/>
</dbReference>
<evidence type="ECO:0000313" key="4">
    <source>
        <dbReference type="Proteomes" id="UP001445335"/>
    </source>
</evidence>
<comment type="caution">
    <text evidence="3">The sequence shown here is derived from an EMBL/GenBank/DDBJ whole genome shotgun (WGS) entry which is preliminary data.</text>
</comment>
<dbReference type="Pfam" id="PF01494">
    <property type="entry name" value="FAD_binding_3"/>
    <property type="match status" value="1"/>
</dbReference>
<feature type="transmembrane region" description="Helical" evidence="1">
    <location>
        <begin position="20"/>
        <end position="38"/>
    </location>
</feature>
<keyword evidence="1" id="KW-1133">Transmembrane helix</keyword>
<keyword evidence="1" id="KW-0472">Membrane</keyword>
<dbReference type="PANTHER" id="PTHR42685">
    <property type="entry name" value="GERANYLGERANYL DIPHOSPHATE REDUCTASE"/>
    <property type="match status" value="1"/>
</dbReference>
<gene>
    <name evidence="3" type="ORF">WJX81_004131</name>
</gene>
<dbReference type="EMBL" id="JALJOU010000048">
    <property type="protein sequence ID" value="KAK9830972.1"/>
    <property type="molecule type" value="Genomic_DNA"/>
</dbReference>
<organism evidence="3 4">
    <name type="scientific">Elliptochloris bilobata</name>
    <dbReference type="NCBI Taxonomy" id="381761"/>
    <lineage>
        <taxon>Eukaryota</taxon>
        <taxon>Viridiplantae</taxon>
        <taxon>Chlorophyta</taxon>
        <taxon>core chlorophytes</taxon>
        <taxon>Trebouxiophyceae</taxon>
        <taxon>Trebouxiophyceae incertae sedis</taxon>
        <taxon>Elliptochloris clade</taxon>
        <taxon>Elliptochloris</taxon>
    </lineage>
</organism>
<dbReference type="GO" id="GO:0071949">
    <property type="term" value="F:FAD binding"/>
    <property type="evidence" value="ECO:0007669"/>
    <property type="project" value="InterPro"/>
</dbReference>
<sequence length="495" mass="53595">MSIVDRIDAALDRLTDQQKTGLAIGAGIGAAAVLGYCAHRAIRSRVPRSGKYPSNTLPTDAYDAVIIGSGPSGSTCAFYMARGGARVALLDKEHFPRDKYCGDAVCTPAIRILEEMGVLKELVDHNEANFADSGGFVSPSGLSYIGASKERLGGAAACAVKRTHLDMRMAHKARDTGADLREGFEVASVPLFDAQTGLWSVTSAKGETVRGRVLVLADGATSRMAMQMGYCTEPPKGVCSRAYVEGGTHNADFDGVCFYQRESLPGYSAIFRHPNDELNYCYYLIPCGKDGMCGDVTEADLKRLHEGAIRHDPFISRALGPKAKVERMKAAALRLGSQGVPRSYDDHLLIIGDAAGHIDPLTGEGIHTAMMGGKAAAATIMAMRKTGNFSRASTCQYERAWMRAYGHDFAYSKRGAELIYKYPILLDACANEMQRVGDPMMTKWAEVMTNMRPKTYFLRPDVALPMGFALLRELWAQRIAKRPDAYQATASATAA</sequence>
<dbReference type="Gene3D" id="3.50.50.60">
    <property type="entry name" value="FAD/NAD(P)-binding domain"/>
    <property type="match status" value="1"/>
</dbReference>
<name>A0AAW1RCP8_9CHLO</name>
<dbReference type="InterPro" id="IPR011777">
    <property type="entry name" value="Geranylgeranyl_Rdtase_fam"/>
</dbReference>
<feature type="domain" description="FAD-binding" evidence="2">
    <location>
        <begin position="62"/>
        <end position="386"/>
    </location>
</feature>
<dbReference type="NCBIfam" id="TIGR02032">
    <property type="entry name" value="GG-red-SF"/>
    <property type="match status" value="1"/>
</dbReference>
<accession>A0AAW1RCP8</accession>
<dbReference type="InterPro" id="IPR036188">
    <property type="entry name" value="FAD/NAD-bd_sf"/>
</dbReference>
<dbReference type="Proteomes" id="UP001445335">
    <property type="component" value="Unassembled WGS sequence"/>
</dbReference>
<dbReference type="PRINTS" id="PR00420">
    <property type="entry name" value="RNGMNOXGNASE"/>
</dbReference>
<dbReference type="InterPro" id="IPR050407">
    <property type="entry name" value="Geranylgeranyl_reductase"/>
</dbReference>
<keyword evidence="1" id="KW-0812">Transmembrane</keyword>
<evidence type="ECO:0000313" key="3">
    <source>
        <dbReference type="EMBL" id="KAK9830972.1"/>
    </source>
</evidence>
<keyword evidence="4" id="KW-1185">Reference proteome</keyword>
<evidence type="ECO:0000256" key="1">
    <source>
        <dbReference type="SAM" id="Phobius"/>
    </source>
</evidence>
<reference evidence="3 4" key="1">
    <citation type="journal article" date="2024" name="Nat. Commun.">
        <title>Phylogenomics reveals the evolutionary origins of lichenization in chlorophyte algae.</title>
        <authorList>
            <person name="Puginier C."/>
            <person name="Libourel C."/>
            <person name="Otte J."/>
            <person name="Skaloud P."/>
            <person name="Haon M."/>
            <person name="Grisel S."/>
            <person name="Petersen M."/>
            <person name="Berrin J.G."/>
            <person name="Delaux P.M."/>
            <person name="Dal Grande F."/>
            <person name="Keller J."/>
        </authorList>
    </citation>
    <scope>NUCLEOTIDE SEQUENCE [LARGE SCALE GENOMIC DNA]</scope>
    <source>
        <strain evidence="3 4">SAG 245.80</strain>
    </source>
</reference>
<dbReference type="GO" id="GO:0016628">
    <property type="term" value="F:oxidoreductase activity, acting on the CH-CH group of donors, NAD or NADP as acceptor"/>
    <property type="evidence" value="ECO:0007669"/>
    <property type="project" value="InterPro"/>
</dbReference>
<evidence type="ECO:0000259" key="2">
    <source>
        <dbReference type="Pfam" id="PF01494"/>
    </source>
</evidence>